<feature type="compositionally biased region" description="Basic residues" evidence="5">
    <location>
        <begin position="442"/>
        <end position="455"/>
    </location>
</feature>
<dbReference type="VEuPathDB" id="FungiDB:PV06_08679"/>
<feature type="compositionally biased region" description="Acidic residues" evidence="5">
    <location>
        <begin position="324"/>
        <end position="338"/>
    </location>
</feature>
<dbReference type="Gene3D" id="3.90.1030.20">
    <property type="entry name" value="DNA polymerase delta, p66 (Cdc27) subunit, wHTH domain"/>
    <property type="match status" value="1"/>
</dbReference>
<dbReference type="GO" id="GO:1904161">
    <property type="term" value="P:DNA synthesis involved in UV-damage excision repair"/>
    <property type="evidence" value="ECO:0007669"/>
    <property type="project" value="TreeGrafter"/>
</dbReference>
<evidence type="ECO:0000256" key="4">
    <source>
        <dbReference type="ARBA" id="ARBA00023242"/>
    </source>
</evidence>
<feature type="compositionally biased region" description="Basic and acidic residues" evidence="5">
    <location>
        <begin position="412"/>
        <end position="428"/>
    </location>
</feature>
<feature type="compositionally biased region" description="Gly residues" evidence="5">
    <location>
        <begin position="513"/>
        <end position="522"/>
    </location>
</feature>
<dbReference type="InterPro" id="IPR041913">
    <property type="entry name" value="POLD3_sf"/>
</dbReference>
<dbReference type="Pfam" id="PF09507">
    <property type="entry name" value="CDC27"/>
    <property type="match status" value="1"/>
</dbReference>
<reference evidence="6 7" key="1">
    <citation type="submission" date="2015-01" db="EMBL/GenBank/DDBJ databases">
        <title>The Genome Sequence of Exophiala oligosperma CBS72588.</title>
        <authorList>
            <consortium name="The Broad Institute Genomics Platform"/>
            <person name="Cuomo C."/>
            <person name="de Hoog S."/>
            <person name="Gorbushina A."/>
            <person name="Stielow B."/>
            <person name="Teixiera M."/>
            <person name="Abouelleil A."/>
            <person name="Chapman S.B."/>
            <person name="Priest M."/>
            <person name="Young S.K."/>
            <person name="Wortman J."/>
            <person name="Nusbaum C."/>
            <person name="Birren B."/>
        </authorList>
    </citation>
    <scope>NUCLEOTIDE SEQUENCE [LARGE SCALE GENOMIC DNA]</scope>
    <source>
        <strain evidence="6 7">CBS 72588</strain>
    </source>
</reference>
<gene>
    <name evidence="6" type="ORF">PV06_08679</name>
</gene>
<proteinExistence type="predicted"/>
<evidence type="ECO:0000256" key="3">
    <source>
        <dbReference type="ARBA" id="ARBA00022705"/>
    </source>
</evidence>
<evidence type="ECO:0000313" key="7">
    <source>
        <dbReference type="Proteomes" id="UP000053342"/>
    </source>
</evidence>
<feature type="region of interest" description="Disordered" evidence="5">
    <location>
        <begin position="70"/>
        <end position="133"/>
    </location>
</feature>
<feature type="compositionally biased region" description="Polar residues" evidence="5">
    <location>
        <begin position="239"/>
        <end position="253"/>
    </location>
</feature>
<keyword evidence="7" id="KW-1185">Reference proteome</keyword>
<name>A0A0D2DTB6_9EURO</name>
<feature type="compositionally biased region" description="Low complexity" evidence="5">
    <location>
        <begin position="481"/>
        <end position="512"/>
    </location>
</feature>
<evidence type="ECO:0000256" key="1">
    <source>
        <dbReference type="ARBA" id="ARBA00004123"/>
    </source>
</evidence>
<dbReference type="STRING" id="215243.A0A0D2DTB6"/>
<feature type="compositionally biased region" description="Basic and acidic residues" evidence="5">
    <location>
        <begin position="79"/>
        <end position="91"/>
    </location>
</feature>
<dbReference type="GO" id="GO:0043625">
    <property type="term" value="C:delta DNA polymerase complex"/>
    <property type="evidence" value="ECO:0007669"/>
    <property type="project" value="InterPro"/>
</dbReference>
<organism evidence="6 7">
    <name type="scientific">Exophiala oligosperma</name>
    <dbReference type="NCBI Taxonomy" id="215243"/>
    <lineage>
        <taxon>Eukaryota</taxon>
        <taxon>Fungi</taxon>
        <taxon>Dikarya</taxon>
        <taxon>Ascomycota</taxon>
        <taxon>Pezizomycotina</taxon>
        <taxon>Eurotiomycetes</taxon>
        <taxon>Chaetothyriomycetidae</taxon>
        <taxon>Chaetothyriales</taxon>
        <taxon>Herpotrichiellaceae</taxon>
        <taxon>Exophiala</taxon>
    </lineage>
</organism>
<evidence type="ECO:0000256" key="2">
    <source>
        <dbReference type="ARBA" id="ARBA00017589"/>
    </source>
</evidence>
<dbReference type="PANTHER" id="PTHR17598:SF13">
    <property type="entry name" value="DNA POLYMERASE DELTA SUBUNIT 3"/>
    <property type="match status" value="1"/>
</dbReference>
<comment type="subcellular location">
    <subcellularLocation>
        <location evidence="1">Nucleus</location>
    </subcellularLocation>
</comment>
<feature type="compositionally biased region" description="Basic and acidic residues" evidence="5">
    <location>
        <begin position="456"/>
        <end position="469"/>
    </location>
</feature>
<dbReference type="Proteomes" id="UP000053342">
    <property type="component" value="Unassembled WGS sequence"/>
</dbReference>
<dbReference type="AlphaFoldDB" id="A0A0D2DTB6"/>
<feature type="compositionally biased region" description="Polar residues" evidence="5">
    <location>
        <begin position="303"/>
        <end position="314"/>
    </location>
</feature>
<keyword evidence="4" id="KW-0539">Nucleus</keyword>
<feature type="compositionally biased region" description="Polar residues" evidence="5">
    <location>
        <begin position="109"/>
        <end position="118"/>
    </location>
</feature>
<feature type="compositionally biased region" description="Low complexity" evidence="5">
    <location>
        <begin position="271"/>
        <end position="282"/>
    </location>
</feature>
<feature type="region of interest" description="Disordered" evidence="5">
    <location>
        <begin position="202"/>
        <end position="541"/>
    </location>
</feature>
<protein>
    <recommendedName>
        <fullName evidence="2">DNA polymerase delta subunit 3</fullName>
    </recommendedName>
</protein>
<accession>A0A0D2DTB6</accession>
<dbReference type="PANTHER" id="PTHR17598">
    <property type="entry name" value="DNA POLYMERASE DELTA SUBUNIT 3"/>
    <property type="match status" value="1"/>
</dbReference>
<dbReference type="GeneID" id="27360753"/>
<dbReference type="RefSeq" id="XP_016259065.1">
    <property type="nucleotide sequence ID" value="XM_016410043.1"/>
</dbReference>
<feature type="compositionally biased region" description="Basic and acidic residues" evidence="5">
    <location>
        <begin position="350"/>
        <end position="370"/>
    </location>
</feature>
<dbReference type="OrthoDB" id="514823at2759"/>
<evidence type="ECO:0000256" key="5">
    <source>
        <dbReference type="SAM" id="MobiDB-lite"/>
    </source>
</evidence>
<dbReference type="InterPro" id="IPR019038">
    <property type="entry name" value="POLD3"/>
</dbReference>
<evidence type="ECO:0000313" key="6">
    <source>
        <dbReference type="EMBL" id="KIW38849.1"/>
    </source>
</evidence>
<dbReference type="HOGENOM" id="CLU_047736_0_0_1"/>
<dbReference type="GO" id="GO:0003887">
    <property type="term" value="F:DNA-directed DNA polymerase activity"/>
    <property type="evidence" value="ECO:0007669"/>
    <property type="project" value="TreeGrafter"/>
</dbReference>
<dbReference type="GO" id="GO:0006271">
    <property type="term" value="P:DNA strand elongation involved in DNA replication"/>
    <property type="evidence" value="ECO:0007669"/>
    <property type="project" value="TreeGrafter"/>
</dbReference>
<dbReference type="EMBL" id="KN847340">
    <property type="protein sequence ID" value="KIW38849.1"/>
    <property type="molecule type" value="Genomic_DNA"/>
</dbReference>
<dbReference type="GO" id="GO:0006297">
    <property type="term" value="P:nucleotide-excision repair, DNA gap filling"/>
    <property type="evidence" value="ECO:0007669"/>
    <property type="project" value="TreeGrafter"/>
</dbReference>
<keyword evidence="3" id="KW-0235">DNA replication</keyword>
<sequence length="541" mass="59671">MSSDFKKYLATEVLSEQRTVSYRNVSRALKVHVNAAKCMLYEFYGFQNEKKPGSVYATYLLSGVKKRQQSPLKANGALDGDHKQEQQRQEQEFEDEPIPSSPPPFTSSMLEPSQQSDKQPTEEGEEREQSPQVRVRTITLVREESLKEIKEQYETISSIHLYSLSPARIQDLVSLTDVGRGLFTDVFAKEDPLEHGKRYGIIQNPEVRRRKGKRPIISQGPAPKFQPVREDAKNPPPRTSAQSSTRQKQQPSKNAAEDTPEEASRPGSRDSTSTTNTPSNNKQPPPSLKRGGSSDLFKAFAKQGNQKPKTSSLAKQDPDTVMKDDDDDDEGESEDEALFLDTGKRTTKKRASDVKKEREDKAAKLRKMMDSDDEEEAEPGVVPANAENENATGTDAVKDEGDEEEVAWSDSDTEKQNKKEASTEKDGDQANSTTATAGSEPKRRRGKRKVTKKRTVKDEDGYLVTKEEVGWESYSEEEPEPAVAPVKKVAPPKSTTTSSFGSNKSQNQSAGSQKGGAGGGGAKSAPKKGGNIMSFFGKKNA</sequence>